<feature type="domain" description="N-acetyltransferase" evidence="2">
    <location>
        <begin position="1"/>
        <end position="88"/>
    </location>
</feature>
<dbReference type="PROSITE" id="PS51186">
    <property type="entry name" value="GNAT"/>
    <property type="match status" value="1"/>
</dbReference>
<dbReference type="RefSeq" id="WP_206965675.1">
    <property type="nucleotide sequence ID" value="NZ_JAFLVX010000015.1"/>
</dbReference>
<gene>
    <name evidence="3" type="ORF">DOK76_05765</name>
</gene>
<evidence type="ECO:0000313" key="4">
    <source>
        <dbReference type="Proteomes" id="UP000664857"/>
    </source>
</evidence>
<dbReference type="EMBL" id="JAFLVX010000015">
    <property type="protein sequence ID" value="MBO0476568.1"/>
    <property type="molecule type" value="Genomic_DNA"/>
</dbReference>
<name>A0ABS3HTR7_9ENTE</name>
<evidence type="ECO:0000259" key="1">
    <source>
        <dbReference type="PROSITE" id="PS51186"/>
    </source>
</evidence>
<protein>
    <submittedName>
        <fullName evidence="3">N-acetyltransferase</fullName>
    </submittedName>
</protein>
<dbReference type="InterPro" id="IPR031165">
    <property type="entry name" value="GNAT_YJDJ"/>
</dbReference>
<dbReference type="CDD" id="cd04301">
    <property type="entry name" value="NAT_SF"/>
    <property type="match status" value="1"/>
</dbReference>
<organism evidence="3 4">
    <name type="scientific">Candidatus Vagococcus giribetii</name>
    <dbReference type="NCBI Taxonomy" id="2230876"/>
    <lineage>
        <taxon>Bacteria</taxon>
        <taxon>Bacillati</taxon>
        <taxon>Bacillota</taxon>
        <taxon>Bacilli</taxon>
        <taxon>Lactobacillales</taxon>
        <taxon>Enterococcaceae</taxon>
        <taxon>Vagococcus</taxon>
    </lineage>
</organism>
<dbReference type="InterPro" id="IPR000182">
    <property type="entry name" value="GNAT_dom"/>
</dbReference>
<evidence type="ECO:0000259" key="2">
    <source>
        <dbReference type="PROSITE" id="PS51729"/>
    </source>
</evidence>
<accession>A0ABS3HTR7</accession>
<proteinExistence type="predicted"/>
<comment type="caution">
    <text evidence="3">The sequence shown here is derived from an EMBL/GenBank/DDBJ whole genome shotgun (WGS) entry which is preliminary data.</text>
</comment>
<dbReference type="Gene3D" id="3.40.630.30">
    <property type="match status" value="1"/>
</dbReference>
<dbReference type="InterPro" id="IPR045057">
    <property type="entry name" value="Gcn5-rel_NAT"/>
</dbReference>
<dbReference type="SUPFAM" id="SSF55729">
    <property type="entry name" value="Acyl-CoA N-acyltransferases (Nat)"/>
    <property type="match status" value="1"/>
</dbReference>
<dbReference type="Proteomes" id="UP000664857">
    <property type="component" value="Unassembled WGS sequence"/>
</dbReference>
<reference evidence="3 4" key="1">
    <citation type="submission" date="2021-03" db="EMBL/GenBank/DDBJ databases">
        <title>Enterococcal diversity collection.</title>
        <authorList>
            <person name="Gilmore M.S."/>
            <person name="Schwartzman J."/>
            <person name="Van Tyne D."/>
            <person name="Martin M."/>
            <person name="Earl A.M."/>
            <person name="Manson A.L."/>
            <person name="Straub T."/>
            <person name="Salamzade R."/>
            <person name="Saavedra J."/>
            <person name="Lebreton F."/>
            <person name="Prichula J."/>
            <person name="Schaufler K."/>
            <person name="Gaca A."/>
            <person name="Sgardioli B."/>
            <person name="Wagenaar J."/>
            <person name="Strong T."/>
        </authorList>
    </citation>
    <scope>NUCLEOTIDE SEQUENCE [LARGE SCALE GENOMIC DNA]</scope>
    <source>
        <strain evidence="3 4">DIV0080</strain>
    </source>
</reference>
<feature type="domain" description="N-acetyltransferase" evidence="1">
    <location>
        <begin position="1"/>
        <end position="90"/>
    </location>
</feature>
<keyword evidence="4" id="KW-1185">Reference proteome</keyword>
<dbReference type="Pfam" id="PF14542">
    <property type="entry name" value="Acetyltransf_CG"/>
    <property type="match status" value="1"/>
</dbReference>
<dbReference type="InterPro" id="IPR016181">
    <property type="entry name" value="Acyl_CoA_acyltransferase"/>
</dbReference>
<dbReference type="PROSITE" id="PS51729">
    <property type="entry name" value="GNAT_YJDJ"/>
    <property type="match status" value="1"/>
</dbReference>
<dbReference type="PANTHER" id="PTHR31435:SF9">
    <property type="entry name" value="PROTEIN NATD1"/>
    <property type="match status" value="1"/>
</dbReference>
<evidence type="ECO:0000313" key="3">
    <source>
        <dbReference type="EMBL" id="MBO0476568.1"/>
    </source>
</evidence>
<dbReference type="PANTHER" id="PTHR31435">
    <property type="entry name" value="PROTEIN NATD1"/>
    <property type="match status" value="1"/>
</dbReference>
<sequence length="90" mass="10416">MFTVEKERVFLEEEGKIVAEINWVFLEEKVIDVNRTFVDESQRGKGLAEKLVLAVIEIAKKEELKIVPSCSYVENYFNKHEELSSLLVTP</sequence>